<feature type="binding site" evidence="5">
    <location>
        <position position="306"/>
    </location>
    <ligand>
        <name>FMN</name>
        <dbReference type="ChEBI" id="CHEBI:58210"/>
    </ligand>
</feature>
<reference evidence="8" key="2">
    <citation type="submission" date="2023-06" db="EMBL/GenBank/DDBJ databases">
        <authorList>
            <consortium name="Lawrence Berkeley National Laboratory"/>
            <person name="Haridas S."/>
            <person name="Hensen N."/>
            <person name="Bonometti L."/>
            <person name="Westerberg I."/>
            <person name="Brannstrom I.O."/>
            <person name="Guillou S."/>
            <person name="Cros-Aarteil S."/>
            <person name="Calhoun S."/>
            <person name="Kuo A."/>
            <person name="Mondo S."/>
            <person name="Pangilinan J."/>
            <person name="Riley R."/>
            <person name="Labutti K."/>
            <person name="Andreopoulos B."/>
            <person name="Lipzen A."/>
            <person name="Chen C."/>
            <person name="Yanf M."/>
            <person name="Daum C."/>
            <person name="Ng V."/>
            <person name="Clum A."/>
            <person name="Steindorff A."/>
            <person name="Ohm R."/>
            <person name="Martin F."/>
            <person name="Silar P."/>
            <person name="Natvig D."/>
            <person name="Lalanne C."/>
            <person name="Gautier V."/>
            <person name="Ament-Velasquez S.L."/>
            <person name="Kruys A."/>
            <person name="Hutchinson M.I."/>
            <person name="Powell A.J."/>
            <person name="Barry K."/>
            <person name="Miller A.N."/>
            <person name="Grigoriev I.V."/>
            <person name="Debuchy R."/>
            <person name="Gladieux P."/>
            <person name="Thoren M.H."/>
            <person name="Johannesson H."/>
        </authorList>
    </citation>
    <scope>NUCLEOTIDE SEQUENCE</scope>
    <source>
        <strain evidence="8">CBS 168.71</strain>
    </source>
</reference>
<feature type="binding site" evidence="5">
    <location>
        <position position="217"/>
    </location>
    <ligand>
        <name>FMN</name>
        <dbReference type="ChEBI" id="CHEBI:58210"/>
    </ligand>
</feature>
<evidence type="ECO:0000256" key="1">
    <source>
        <dbReference type="ARBA" id="ARBA00001917"/>
    </source>
</evidence>
<feature type="binding site" evidence="5">
    <location>
        <begin position="113"/>
        <end position="115"/>
    </location>
    <ligand>
        <name>FMN</name>
        <dbReference type="ChEBI" id="CHEBI:58210"/>
    </ligand>
</feature>
<evidence type="ECO:0000256" key="2">
    <source>
        <dbReference type="ARBA" id="ARBA00023002"/>
    </source>
</evidence>
<dbReference type="InterPro" id="IPR000262">
    <property type="entry name" value="FMN-dep_DH"/>
</dbReference>
<feature type="binding site" evidence="5">
    <location>
        <position position="189"/>
    </location>
    <ligand>
        <name>FMN</name>
        <dbReference type="ChEBI" id="CHEBI:58210"/>
    </ligand>
</feature>
<evidence type="ECO:0000313" key="8">
    <source>
        <dbReference type="EMBL" id="KAK3301169.1"/>
    </source>
</evidence>
<keyword evidence="5" id="KW-0288">FMN</keyword>
<protein>
    <submittedName>
        <fullName evidence="8">FMN-dependent dehydrogenase</fullName>
    </submittedName>
</protein>
<feature type="active site" description="Proton acceptor" evidence="4">
    <location>
        <position position="330"/>
    </location>
</feature>
<feature type="binding site" evidence="5">
    <location>
        <position position="226"/>
    </location>
    <ligand>
        <name>glyoxylate</name>
        <dbReference type="ChEBI" id="CHEBI:36655"/>
    </ligand>
</feature>
<feature type="binding site" evidence="5">
    <location>
        <position position="60"/>
    </location>
    <ligand>
        <name>glyoxylate</name>
        <dbReference type="ChEBI" id="CHEBI:36655"/>
    </ligand>
</feature>
<feature type="binding site" evidence="5">
    <location>
        <begin position="361"/>
        <end position="365"/>
    </location>
    <ligand>
        <name>FMN</name>
        <dbReference type="ChEBI" id="CHEBI:58210"/>
    </ligand>
</feature>
<dbReference type="PANTHER" id="PTHR10578">
    <property type="entry name" value="S -2-HYDROXY-ACID OXIDASE-RELATED"/>
    <property type="match status" value="1"/>
</dbReference>
<dbReference type="CDD" id="cd03332">
    <property type="entry name" value="LMO_FMN"/>
    <property type="match status" value="1"/>
</dbReference>
<dbReference type="EMBL" id="JAUEPN010000001">
    <property type="protein sequence ID" value="KAK3301169.1"/>
    <property type="molecule type" value="Genomic_DNA"/>
</dbReference>
<feature type="binding site" evidence="5">
    <location>
        <position position="191"/>
    </location>
    <ligand>
        <name>glyoxylate</name>
        <dbReference type="ChEBI" id="CHEBI:36655"/>
    </ligand>
</feature>
<feature type="compositionally biased region" description="Pro residues" evidence="6">
    <location>
        <begin position="164"/>
        <end position="178"/>
    </location>
</feature>
<evidence type="ECO:0000256" key="3">
    <source>
        <dbReference type="ARBA" id="ARBA00024042"/>
    </source>
</evidence>
<evidence type="ECO:0000256" key="6">
    <source>
        <dbReference type="SAM" id="MobiDB-lite"/>
    </source>
</evidence>
<feature type="binding site" evidence="5">
    <location>
        <position position="333"/>
    </location>
    <ligand>
        <name>glyoxylate</name>
        <dbReference type="ChEBI" id="CHEBI:36655"/>
    </ligand>
</feature>
<feature type="region of interest" description="Disordered" evidence="6">
    <location>
        <begin position="159"/>
        <end position="182"/>
    </location>
</feature>
<gene>
    <name evidence="8" type="ORF">B0H64DRAFT_32456</name>
</gene>
<dbReference type="InterPro" id="IPR013785">
    <property type="entry name" value="Aldolase_TIM"/>
</dbReference>
<dbReference type="GO" id="GO:0016491">
    <property type="term" value="F:oxidoreductase activity"/>
    <property type="evidence" value="ECO:0007669"/>
    <property type="project" value="UniProtKB-KW"/>
</dbReference>
<proteinExistence type="inferred from homology"/>
<dbReference type="InterPro" id="IPR012133">
    <property type="entry name" value="Alpha-hydoxy_acid_DH_FMN"/>
</dbReference>
<sequence>MSEPQDKNDRDGNEKPPYGQYQFDLYAQAIIAGQKPIVTTDPNKLEQAAREAMTPEAFNYVFGGAGEQATMHANRLAFRQWKLIPRMLRPTLPRDLSVELFGKKYDTPLLMAPIGVQGAYHPDGEKGVATACASLNVPFIYSTAATTPLEDVAAAADLSLSPTSPSPTPPSPTSPSPPTTTTSAPRWFQLYWPLSDTLTASLLTRARAAGCTTLVVTLDTFTMAWRPLDLDAGYLPPVRGEGNALGFSDPVFRRMFAAQSDGDTVEDNVVAASRAWLAEAFSGHAHRWEDLATLRRLWGSGPIVLKGVLSVGDAEMAVRAGVDGIVVSNHGGRQLDGAVPALEMLPEIVDAVGGRLTVLYDSGVRTGADVLKALALGAKAVLVGRPVIYGLGVAGSEGARHVLAGLLADIDQSMGLAGVQNVTELNRSILRKINYGGDVKSSL</sequence>
<dbReference type="Gene3D" id="3.20.20.70">
    <property type="entry name" value="Aldolase class I"/>
    <property type="match status" value="1"/>
</dbReference>
<comment type="similarity">
    <text evidence="3">Belongs to the FMN-dependent alpha-hydroxy acid dehydrogenase family.</text>
</comment>
<feature type="binding site" evidence="5">
    <location>
        <position position="142"/>
    </location>
    <ligand>
        <name>FMN</name>
        <dbReference type="ChEBI" id="CHEBI:58210"/>
    </ligand>
</feature>
<feature type="binding site" evidence="5">
    <location>
        <position position="330"/>
    </location>
    <ligand>
        <name>glyoxylate</name>
        <dbReference type="ChEBI" id="CHEBI:36655"/>
    </ligand>
</feature>
<dbReference type="PIRSF" id="PIRSF000138">
    <property type="entry name" value="Al-hdrx_acd_dh"/>
    <property type="match status" value="1"/>
</dbReference>
<dbReference type="InterPro" id="IPR037350">
    <property type="entry name" value="LMO_FMN"/>
</dbReference>
<evidence type="ECO:0000256" key="4">
    <source>
        <dbReference type="PIRSR" id="PIRSR000138-1"/>
    </source>
</evidence>
<dbReference type="GO" id="GO:0010181">
    <property type="term" value="F:FMN binding"/>
    <property type="evidence" value="ECO:0007669"/>
    <property type="project" value="InterPro"/>
</dbReference>
<accession>A0AAE0HRK5</accession>
<dbReference type="InterPro" id="IPR037396">
    <property type="entry name" value="FMN_HAD"/>
</dbReference>
<evidence type="ECO:0000256" key="5">
    <source>
        <dbReference type="PIRSR" id="PIRSR000138-2"/>
    </source>
</evidence>
<dbReference type="PANTHER" id="PTHR10578:SF86">
    <property type="entry name" value="DEPENDENT DEHYDROGENASE, PUTATIVE (AFU_ORTHOLOGUE AFUA_6G02720)-RELATED"/>
    <property type="match status" value="1"/>
</dbReference>
<organism evidence="8 9">
    <name type="scientific">Chaetomium fimeti</name>
    <dbReference type="NCBI Taxonomy" id="1854472"/>
    <lineage>
        <taxon>Eukaryota</taxon>
        <taxon>Fungi</taxon>
        <taxon>Dikarya</taxon>
        <taxon>Ascomycota</taxon>
        <taxon>Pezizomycotina</taxon>
        <taxon>Sordariomycetes</taxon>
        <taxon>Sordariomycetidae</taxon>
        <taxon>Sordariales</taxon>
        <taxon>Chaetomiaceae</taxon>
        <taxon>Chaetomium</taxon>
    </lineage>
</organism>
<dbReference type="Pfam" id="PF01070">
    <property type="entry name" value="FMN_dh"/>
    <property type="match status" value="1"/>
</dbReference>
<keyword evidence="9" id="KW-1185">Reference proteome</keyword>
<dbReference type="SUPFAM" id="SSF51395">
    <property type="entry name" value="FMN-linked oxidoreductases"/>
    <property type="match status" value="1"/>
</dbReference>
<feature type="domain" description="FMN hydroxy acid dehydrogenase" evidence="7">
    <location>
        <begin position="34"/>
        <end position="435"/>
    </location>
</feature>
<name>A0AAE0HRK5_9PEZI</name>
<dbReference type="Proteomes" id="UP001278766">
    <property type="component" value="Unassembled WGS sequence"/>
</dbReference>
<dbReference type="InterPro" id="IPR008259">
    <property type="entry name" value="FMN_hydac_DH_AS"/>
</dbReference>
<dbReference type="PROSITE" id="PS00557">
    <property type="entry name" value="FMN_HYDROXY_ACID_DH_1"/>
    <property type="match status" value="1"/>
</dbReference>
<comment type="caution">
    <text evidence="8">The sequence shown here is derived from an EMBL/GenBank/DDBJ whole genome shotgun (WGS) entry which is preliminary data.</text>
</comment>
<feature type="binding site" evidence="5">
    <location>
        <position position="328"/>
    </location>
    <ligand>
        <name>FMN</name>
        <dbReference type="ChEBI" id="CHEBI:58210"/>
    </ligand>
</feature>
<comment type="cofactor">
    <cofactor evidence="1">
        <name>FMN</name>
        <dbReference type="ChEBI" id="CHEBI:58210"/>
    </cofactor>
</comment>
<keyword evidence="2" id="KW-0560">Oxidoreductase</keyword>
<dbReference type="RefSeq" id="XP_062664683.1">
    <property type="nucleotide sequence ID" value="XM_062800659.1"/>
</dbReference>
<dbReference type="PROSITE" id="PS51349">
    <property type="entry name" value="FMN_HYDROXY_ACID_DH_2"/>
    <property type="match status" value="1"/>
</dbReference>
<feature type="binding site" evidence="5">
    <location>
        <begin position="384"/>
        <end position="385"/>
    </location>
    <ligand>
        <name>FMN</name>
        <dbReference type="ChEBI" id="CHEBI:58210"/>
    </ligand>
</feature>
<dbReference type="GeneID" id="87837607"/>
<keyword evidence="5" id="KW-0285">Flavoprotein</keyword>
<evidence type="ECO:0000313" key="9">
    <source>
        <dbReference type="Proteomes" id="UP001278766"/>
    </source>
</evidence>
<dbReference type="AlphaFoldDB" id="A0AAE0HRK5"/>
<reference evidence="8" key="1">
    <citation type="journal article" date="2023" name="Mol. Phylogenet. Evol.">
        <title>Genome-scale phylogeny and comparative genomics of the fungal order Sordariales.</title>
        <authorList>
            <person name="Hensen N."/>
            <person name="Bonometti L."/>
            <person name="Westerberg I."/>
            <person name="Brannstrom I.O."/>
            <person name="Guillou S."/>
            <person name="Cros-Aarteil S."/>
            <person name="Calhoun S."/>
            <person name="Haridas S."/>
            <person name="Kuo A."/>
            <person name="Mondo S."/>
            <person name="Pangilinan J."/>
            <person name="Riley R."/>
            <person name="LaButti K."/>
            <person name="Andreopoulos B."/>
            <person name="Lipzen A."/>
            <person name="Chen C."/>
            <person name="Yan M."/>
            <person name="Daum C."/>
            <person name="Ng V."/>
            <person name="Clum A."/>
            <person name="Steindorff A."/>
            <person name="Ohm R.A."/>
            <person name="Martin F."/>
            <person name="Silar P."/>
            <person name="Natvig D.O."/>
            <person name="Lalanne C."/>
            <person name="Gautier V."/>
            <person name="Ament-Velasquez S.L."/>
            <person name="Kruys A."/>
            <person name="Hutchinson M.I."/>
            <person name="Powell A.J."/>
            <person name="Barry K."/>
            <person name="Miller A.N."/>
            <person name="Grigoriev I.V."/>
            <person name="Debuchy R."/>
            <person name="Gladieux P."/>
            <person name="Hiltunen Thoren M."/>
            <person name="Johannesson H."/>
        </authorList>
    </citation>
    <scope>NUCLEOTIDE SEQUENCE</scope>
    <source>
        <strain evidence="8">CBS 168.71</strain>
    </source>
</reference>
<evidence type="ECO:0000259" key="7">
    <source>
        <dbReference type="PROSITE" id="PS51349"/>
    </source>
</evidence>